<accession>A0A857KFF3</accession>
<evidence type="ECO:0000256" key="7">
    <source>
        <dbReference type="ARBA" id="ARBA00023118"/>
    </source>
</evidence>
<keyword evidence="5" id="KW-0460">Magnesium</keyword>
<name>A0A857KFF3_9ACTN</name>
<dbReference type="InterPro" id="IPR043502">
    <property type="entry name" value="DNA/RNA_pol_sf"/>
</dbReference>
<evidence type="ECO:0000313" key="12">
    <source>
        <dbReference type="EMBL" id="QHN38407.1"/>
    </source>
</evidence>
<keyword evidence="4" id="KW-0479">Metal-binding</keyword>
<dbReference type="GO" id="GO:0003964">
    <property type="term" value="F:RNA-directed DNA polymerase activity"/>
    <property type="evidence" value="ECO:0007669"/>
    <property type="project" value="UniProtKB-KW"/>
</dbReference>
<dbReference type="Pfam" id="PF00078">
    <property type="entry name" value="RVT_1"/>
    <property type="match status" value="1"/>
</dbReference>
<evidence type="ECO:0000256" key="8">
    <source>
        <dbReference type="ARBA" id="ARBA00034120"/>
    </source>
</evidence>
<sequence>MTPNELSGDELRAVATHAADAITDWTYPRIRGAVHAALAATTPRRFALPHVVADRVATDALALSPDRPDNVAAFIGEALQPWRRPDPPPPPPDTRLRLQPAEPQPPTGMRHGLPPIAGYEELAFWLNLTVGELDWLADRGRWLEHARYPLQHYRITRREKRGGHRIIEAPKPLLRETQRRLLRRVVEHIPAHPAARGFVRGSSTAAFAWPHADRAAVVRVDLRHCFESIGISAVRAVFTSAGYPPHIARVLADLCTTTTPADQLHGIDWEHRDLLRRSHLPQGAPTSPHLANLVLRRLDRRIDGYAKRNDLQYTRYGDDIAVSGDSIDAHKTLRVVLAIVEDCGFTAHPGKVRIMYAHQQQRLAGLVVNDRPQVSRADYDALRALLHNAVHHGPDSQNHHGHPDFRAHVHGLISWVGATNPTRRRRLLDLAAQIDWNTEQ</sequence>
<keyword evidence="3" id="KW-0548">Nucleotidyltransferase</keyword>
<evidence type="ECO:0000256" key="1">
    <source>
        <dbReference type="ARBA" id="ARBA00012493"/>
    </source>
</evidence>
<dbReference type="AlphaFoldDB" id="A0A857KFF3"/>
<keyword evidence="7" id="KW-0051">Antiviral defense</keyword>
<dbReference type="GO" id="GO:0046872">
    <property type="term" value="F:metal ion binding"/>
    <property type="evidence" value="ECO:0007669"/>
    <property type="project" value="UniProtKB-KW"/>
</dbReference>
<dbReference type="EC" id="2.7.7.49" evidence="1"/>
<dbReference type="PRINTS" id="PR00866">
    <property type="entry name" value="RNADNAPOLMS"/>
</dbReference>
<reference evidence="12" key="1">
    <citation type="journal article" date="2021" name="Nat. Microbiol.">
        <title>Cocultivation of an ultrasmall environmental parasitic bacterium with lytic ability against bacteria associated with wastewater foams.</title>
        <authorList>
            <person name="Batinovic S."/>
            <person name="Rose J.J.A."/>
            <person name="Ratcliffe J."/>
            <person name="Seviour R.J."/>
            <person name="Petrovski S."/>
        </authorList>
    </citation>
    <scope>NUCLEOTIDE SEQUENCE</scope>
    <source>
        <strain evidence="12">CON44</strain>
    </source>
</reference>
<dbReference type="GO" id="GO:0003723">
    <property type="term" value="F:RNA binding"/>
    <property type="evidence" value="ECO:0007669"/>
    <property type="project" value="InterPro"/>
</dbReference>
<keyword evidence="6 12" id="KW-0695">RNA-directed DNA polymerase</keyword>
<evidence type="ECO:0000256" key="10">
    <source>
        <dbReference type="SAM" id="MobiDB-lite"/>
    </source>
</evidence>
<keyword evidence="2" id="KW-0808">Transferase</keyword>
<evidence type="ECO:0000256" key="2">
    <source>
        <dbReference type="ARBA" id="ARBA00022679"/>
    </source>
</evidence>
<dbReference type="SUPFAM" id="SSF56672">
    <property type="entry name" value="DNA/RNA polymerases"/>
    <property type="match status" value="1"/>
</dbReference>
<evidence type="ECO:0000256" key="3">
    <source>
        <dbReference type="ARBA" id="ARBA00022695"/>
    </source>
</evidence>
<comment type="catalytic activity">
    <reaction evidence="9">
        <text>DNA(n) + a 2'-deoxyribonucleoside 5'-triphosphate = DNA(n+1) + diphosphate</text>
        <dbReference type="Rhea" id="RHEA:22508"/>
        <dbReference type="Rhea" id="RHEA-COMP:17339"/>
        <dbReference type="Rhea" id="RHEA-COMP:17340"/>
        <dbReference type="ChEBI" id="CHEBI:33019"/>
        <dbReference type="ChEBI" id="CHEBI:61560"/>
        <dbReference type="ChEBI" id="CHEBI:173112"/>
        <dbReference type="EC" id="2.7.7.49"/>
    </reaction>
</comment>
<evidence type="ECO:0000256" key="4">
    <source>
        <dbReference type="ARBA" id="ARBA00022723"/>
    </source>
</evidence>
<proteinExistence type="inferred from homology"/>
<evidence type="ECO:0000256" key="6">
    <source>
        <dbReference type="ARBA" id="ARBA00022918"/>
    </source>
</evidence>
<evidence type="ECO:0000256" key="5">
    <source>
        <dbReference type="ARBA" id="ARBA00022842"/>
    </source>
</evidence>
<dbReference type="PANTHER" id="PTHR34047">
    <property type="entry name" value="NUCLEAR INTRON MATURASE 1, MITOCHONDRIAL-RELATED"/>
    <property type="match status" value="1"/>
</dbReference>
<evidence type="ECO:0000256" key="9">
    <source>
        <dbReference type="ARBA" id="ARBA00048173"/>
    </source>
</evidence>
<feature type="domain" description="Reverse transcriptase" evidence="11">
    <location>
        <begin position="136"/>
        <end position="368"/>
    </location>
</feature>
<dbReference type="InterPro" id="IPR051083">
    <property type="entry name" value="GrpII_Intron_Splice-Mob/Def"/>
</dbReference>
<feature type="region of interest" description="Disordered" evidence="10">
    <location>
        <begin position="78"/>
        <end position="109"/>
    </location>
</feature>
<dbReference type="InterPro" id="IPR000477">
    <property type="entry name" value="RT_dom"/>
</dbReference>
<dbReference type="PROSITE" id="PS50878">
    <property type="entry name" value="RT_POL"/>
    <property type="match status" value="1"/>
</dbReference>
<dbReference type="EMBL" id="CP045810">
    <property type="protein sequence ID" value="QHN38407.1"/>
    <property type="molecule type" value="Genomic_DNA"/>
</dbReference>
<evidence type="ECO:0000259" key="11">
    <source>
        <dbReference type="PROSITE" id="PS50878"/>
    </source>
</evidence>
<dbReference type="InterPro" id="IPR000123">
    <property type="entry name" value="Reverse_transcriptase_msDNA"/>
</dbReference>
<gene>
    <name evidence="12" type="ORF">GII30_03735</name>
</gene>
<dbReference type="GO" id="GO:0051607">
    <property type="term" value="P:defense response to virus"/>
    <property type="evidence" value="ECO:0007669"/>
    <property type="project" value="UniProtKB-KW"/>
</dbReference>
<dbReference type="RefSeq" id="WP_040515819.1">
    <property type="nucleotide sequence ID" value="NZ_CP045804.1"/>
</dbReference>
<dbReference type="CDD" id="cd03487">
    <property type="entry name" value="RT_Bac_retron_II"/>
    <property type="match status" value="1"/>
</dbReference>
<protein>
    <recommendedName>
        <fullName evidence="1">RNA-directed DNA polymerase</fullName>
        <ecNumber evidence="1">2.7.7.49</ecNumber>
    </recommendedName>
</protein>
<dbReference type="PANTHER" id="PTHR34047:SF7">
    <property type="entry name" value="RNA-DIRECTED DNA POLYMERASE"/>
    <property type="match status" value="1"/>
</dbReference>
<comment type="similarity">
    <text evidence="8">Belongs to the bacterial reverse transcriptase family.</text>
</comment>
<organism evidence="12">
    <name type="scientific">Gordonia amarae</name>
    <dbReference type="NCBI Taxonomy" id="36821"/>
    <lineage>
        <taxon>Bacteria</taxon>
        <taxon>Bacillati</taxon>
        <taxon>Actinomycetota</taxon>
        <taxon>Actinomycetes</taxon>
        <taxon>Mycobacteriales</taxon>
        <taxon>Gordoniaceae</taxon>
        <taxon>Gordonia</taxon>
    </lineage>
</organism>